<dbReference type="PANTHER" id="PTHR32089:SF114">
    <property type="entry name" value="METHYL-ACCEPTING CHEMOTAXIS PROTEIN MCPB"/>
    <property type="match status" value="1"/>
</dbReference>
<organism evidence="10 11">
    <name type="scientific">Weizmannia acidilactici</name>
    <dbReference type="NCBI Taxonomy" id="2607726"/>
    <lineage>
        <taxon>Bacteria</taxon>
        <taxon>Bacillati</taxon>
        <taxon>Bacillota</taxon>
        <taxon>Bacilli</taxon>
        <taxon>Bacillales</taxon>
        <taxon>Bacillaceae</taxon>
        <taxon>Heyndrickxia</taxon>
    </lineage>
</organism>
<keyword evidence="7" id="KW-0812">Transmembrane</keyword>
<keyword evidence="7" id="KW-1133">Transmembrane helix</keyword>
<dbReference type="Pfam" id="PF00015">
    <property type="entry name" value="MCPsignal"/>
    <property type="match status" value="1"/>
</dbReference>
<dbReference type="RefSeq" id="WP_151705942.1">
    <property type="nucleotide sequence ID" value="NZ_BKZQ01000015.1"/>
</dbReference>
<feature type="domain" description="HAMP" evidence="9">
    <location>
        <begin position="210"/>
        <end position="263"/>
    </location>
</feature>
<name>A0A5J4JFA0_9BACI</name>
<dbReference type="Gene3D" id="1.10.287.950">
    <property type="entry name" value="Methyl-accepting chemotaxis protein"/>
    <property type="match status" value="1"/>
</dbReference>
<comment type="subcellular location">
    <subcellularLocation>
        <location evidence="1">Cell membrane</location>
    </subcellularLocation>
</comment>
<comment type="similarity">
    <text evidence="5">Belongs to the methyl-accepting chemotaxis (MCP) protein family.</text>
</comment>
<evidence type="ECO:0000313" key="10">
    <source>
        <dbReference type="EMBL" id="GER70119.1"/>
    </source>
</evidence>
<dbReference type="PROSITE" id="PS50885">
    <property type="entry name" value="HAMP"/>
    <property type="match status" value="1"/>
</dbReference>
<evidence type="ECO:0000256" key="4">
    <source>
        <dbReference type="ARBA" id="ARBA00023224"/>
    </source>
</evidence>
<proteinExistence type="inferred from homology"/>
<keyword evidence="3 7" id="KW-0472">Membrane</keyword>
<sequence length="568" mass="62071">MFKQLRWRNITIGGKYFAAMLMMAVAFLTAVVITSISLANTSRLMEGAKERNKMAIQAGTLVKLFNEKYTMIPEYIILSHDKMLTEYLTYSKSFVQTAKQIKPYLSGRELDTFNQMIDANNRLDQYFFSNVVPNVQQMNTSKFQTLYTSTNQLKLKMAKLGETLKTSADESSTASLQKSQNKLQHVKLLLILSSAGSLFFSLICLILISWRISHHLKNIVNRSKEVASGKLDSAEITYDGRDEIGQLAASMNEMGENLRNMIAEIRTVSDEIDRHSTNLFSSTESLHEGSGQIAVTIEEMASGAGTQAENASFISQSAQTFNEELAEAQSHNEKLVGFSNEVLEASSSGNALMQMSLQQMHTITDTFRQSVANVKHLEEQAHAIAKIVDVIKGIAAQTNLLSLNASIEAARAGEAGSGFAVVAEEVRKLADGVAQSVGEITSIVFSIQDAAGKIAADLSEGFQEVQKGSVQIETTGKQFEIIKAKVEDMAERIQGVSAAFSHILASSQKMGESVEHIAAVTEESAAGAEEISASVLEQRHSIESIAESAKTLASMVEQMNSLVRKFTL</sequence>
<feature type="transmembrane region" description="Helical" evidence="7">
    <location>
        <begin position="16"/>
        <end position="39"/>
    </location>
</feature>
<dbReference type="InterPro" id="IPR003660">
    <property type="entry name" value="HAMP_dom"/>
</dbReference>
<dbReference type="InterPro" id="IPR004089">
    <property type="entry name" value="MCPsignal_dom"/>
</dbReference>
<evidence type="ECO:0000256" key="6">
    <source>
        <dbReference type="PROSITE-ProRule" id="PRU00284"/>
    </source>
</evidence>
<keyword evidence="11" id="KW-1185">Reference proteome</keyword>
<dbReference type="SMART" id="SM00283">
    <property type="entry name" value="MA"/>
    <property type="match status" value="1"/>
</dbReference>
<dbReference type="AlphaFoldDB" id="A0A5J4JFA0"/>
<dbReference type="CDD" id="cd06225">
    <property type="entry name" value="HAMP"/>
    <property type="match status" value="1"/>
</dbReference>
<dbReference type="SMART" id="SM00304">
    <property type="entry name" value="HAMP"/>
    <property type="match status" value="1"/>
</dbReference>
<dbReference type="Gene3D" id="6.10.340.10">
    <property type="match status" value="1"/>
</dbReference>
<feature type="transmembrane region" description="Helical" evidence="7">
    <location>
        <begin position="188"/>
        <end position="210"/>
    </location>
</feature>
<evidence type="ECO:0000256" key="5">
    <source>
        <dbReference type="ARBA" id="ARBA00029447"/>
    </source>
</evidence>
<dbReference type="GO" id="GO:0007165">
    <property type="term" value="P:signal transduction"/>
    <property type="evidence" value="ECO:0007669"/>
    <property type="project" value="UniProtKB-KW"/>
</dbReference>
<evidence type="ECO:0000256" key="7">
    <source>
        <dbReference type="SAM" id="Phobius"/>
    </source>
</evidence>
<keyword evidence="4 6" id="KW-0807">Transducer</keyword>
<comment type="caution">
    <text evidence="10">The sequence shown here is derived from an EMBL/GenBank/DDBJ whole genome shotgun (WGS) entry which is preliminary data.</text>
</comment>
<dbReference type="EMBL" id="BKZQ01000015">
    <property type="protein sequence ID" value="GER70119.1"/>
    <property type="molecule type" value="Genomic_DNA"/>
</dbReference>
<evidence type="ECO:0000313" key="11">
    <source>
        <dbReference type="Proteomes" id="UP000391919"/>
    </source>
</evidence>
<keyword evidence="2" id="KW-1003">Cell membrane</keyword>
<dbReference type="GO" id="GO:0005886">
    <property type="term" value="C:plasma membrane"/>
    <property type="evidence" value="ECO:0007669"/>
    <property type="project" value="UniProtKB-SubCell"/>
</dbReference>
<protein>
    <submittedName>
        <fullName evidence="10">Sensory transducer protein YvaQ</fullName>
    </submittedName>
</protein>
<dbReference type="PANTHER" id="PTHR32089">
    <property type="entry name" value="METHYL-ACCEPTING CHEMOTAXIS PROTEIN MCPB"/>
    <property type="match status" value="1"/>
</dbReference>
<feature type="domain" description="Methyl-accepting transducer" evidence="8">
    <location>
        <begin position="282"/>
        <end position="532"/>
    </location>
</feature>
<evidence type="ECO:0000256" key="3">
    <source>
        <dbReference type="ARBA" id="ARBA00023136"/>
    </source>
</evidence>
<dbReference type="PROSITE" id="PS50111">
    <property type="entry name" value="CHEMOTAXIS_TRANSDUC_2"/>
    <property type="match status" value="1"/>
</dbReference>
<evidence type="ECO:0000256" key="1">
    <source>
        <dbReference type="ARBA" id="ARBA00004236"/>
    </source>
</evidence>
<reference evidence="10 11" key="1">
    <citation type="submission" date="2019-09" db="EMBL/GenBank/DDBJ databases">
        <title>Draft genome sequence of Bacillus sp. JC-7.</title>
        <authorList>
            <person name="Tanaka N."/>
            <person name="Shiwa Y."/>
            <person name="Fujita N."/>
            <person name="Tanasupawat S."/>
        </authorList>
    </citation>
    <scope>NUCLEOTIDE SEQUENCE [LARGE SCALE GENOMIC DNA]</scope>
    <source>
        <strain evidence="10 11">JC-7</strain>
    </source>
</reference>
<accession>A0A5J4JFA0</accession>
<dbReference type="Proteomes" id="UP000391919">
    <property type="component" value="Unassembled WGS sequence"/>
</dbReference>
<evidence type="ECO:0000259" key="8">
    <source>
        <dbReference type="PROSITE" id="PS50111"/>
    </source>
</evidence>
<evidence type="ECO:0000259" key="9">
    <source>
        <dbReference type="PROSITE" id="PS50885"/>
    </source>
</evidence>
<dbReference type="Pfam" id="PF00672">
    <property type="entry name" value="HAMP"/>
    <property type="match status" value="1"/>
</dbReference>
<dbReference type="SUPFAM" id="SSF58104">
    <property type="entry name" value="Methyl-accepting chemotaxis protein (MCP) signaling domain"/>
    <property type="match status" value="1"/>
</dbReference>
<gene>
    <name evidence="10" type="primary">yvaQ</name>
    <name evidence="10" type="ORF">BpJC7_14220</name>
</gene>
<evidence type="ECO:0000256" key="2">
    <source>
        <dbReference type="ARBA" id="ARBA00022475"/>
    </source>
</evidence>